<dbReference type="PANTHER" id="PTHR12729">
    <property type="entry name" value="TRNA(HIS) GUANYLYLTRANSFERASE-RELATED"/>
    <property type="match status" value="1"/>
</dbReference>
<feature type="binding site" evidence="14">
    <location>
        <position position="56"/>
    </location>
    <ligand>
        <name>Mg(2+)</name>
        <dbReference type="ChEBI" id="CHEBI:18420"/>
        <label>2</label>
        <note>catalytic</note>
    </ligand>
</feature>
<feature type="binding site" evidence="14">
    <location>
        <position position="103"/>
    </location>
    <ligand>
        <name>Mg(2+)</name>
        <dbReference type="ChEBI" id="CHEBI:18420"/>
        <label>1</label>
        <note>catalytic</note>
    </ligand>
</feature>
<keyword evidence="5 12" id="KW-0479">Metal-binding</keyword>
<feature type="binding site" evidence="14">
    <location>
        <position position="56"/>
    </location>
    <ligand>
        <name>Mg(2+)</name>
        <dbReference type="ChEBI" id="CHEBI:18420"/>
        <label>1</label>
        <note>catalytic</note>
    </ligand>
</feature>
<comment type="function">
    <text evidence="10">Adds a GMP to the 5'-end of tRNA(His) after transcription and RNase P cleavage. This step is essential for proper recognition of the tRNA and for the fidelity of protein synthesis. Also functions as a guanyl-nucleotide exchange factor/GEF for the MFN1 and MFN2 mitofusins thereby regulating mitochondrial fusion. By regulating both mitochondrial dynamics and bioenergetic function, it contributes to cell survival following oxidative stress.</text>
</comment>
<evidence type="ECO:0000256" key="5">
    <source>
        <dbReference type="ARBA" id="ARBA00022723"/>
    </source>
</evidence>
<dbReference type="InterPro" id="IPR038469">
    <property type="entry name" value="tRNAHis_GuaTrfase_Thg1_sf"/>
</dbReference>
<evidence type="ECO:0000256" key="13">
    <source>
        <dbReference type="PIRSR" id="PIRSR028980-1"/>
    </source>
</evidence>
<dbReference type="GO" id="GO:0008193">
    <property type="term" value="F:tRNA guanylyltransferase activity"/>
    <property type="evidence" value="ECO:0007669"/>
    <property type="project" value="UniProtKB-UniRule"/>
</dbReference>
<evidence type="ECO:0000256" key="1">
    <source>
        <dbReference type="ARBA" id="ARBA00010113"/>
    </source>
</evidence>
<evidence type="ECO:0000256" key="7">
    <source>
        <dbReference type="ARBA" id="ARBA00022842"/>
    </source>
</evidence>
<evidence type="ECO:0000256" key="3">
    <source>
        <dbReference type="ARBA" id="ARBA00022694"/>
    </source>
</evidence>
<gene>
    <name evidence="17" type="primary">THG1</name>
</gene>
<dbReference type="InterPro" id="IPR024956">
    <property type="entry name" value="tRNAHis_GuaTrfase_cat"/>
</dbReference>
<proteinExistence type="evidence at transcript level"/>
<evidence type="ECO:0000256" key="9">
    <source>
        <dbReference type="ARBA" id="ARBA00047281"/>
    </source>
</evidence>
<dbReference type="GO" id="GO:0005525">
    <property type="term" value="F:GTP binding"/>
    <property type="evidence" value="ECO:0007669"/>
    <property type="project" value="UniProtKB-UniRule"/>
</dbReference>
<dbReference type="PIRSF" id="PIRSF028980">
    <property type="entry name" value="tRNAHis_guanylyltransferase"/>
    <property type="match status" value="1"/>
</dbReference>
<evidence type="ECO:0000256" key="12">
    <source>
        <dbReference type="PIRNR" id="PIRNR028980"/>
    </source>
</evidence>
<sequence length="296" mass="34193">MRSNLLSRLISPRVAVFPKGFFHSSPSMAHSKFEYVRSFESKDSLLPNTWLVVRIDGRGFHAFSNEHDFEKPNDVRALNLMNAAAKVVIEAFTDTVLAYGQSDEYSFVFRRNTNLYSRRSAKIATNVTSLFAANYVYLWPQFFPDKPLKVAPSFDGRCVCYPTDANLRDYLSWRQADCHINNLYNTVFWALVLKGGLTNREAQERLKGTLSGDKNEILFSQFQINYNQEAQQFRKGSTLLKKKAPVPVEIPQDKKEDSPKRQKENSGFRDRVKIFDLNIDLIGDDFWKENAHIYSF</sequence>
<evidence type="ECO:0000256" key="8">
    <source>
        <dbReference type="ARBA" id="ARBA00023134"/>
    </source>
</evidence>
<reference evidence="17" key="1">
    <citation type="submission" date="2009-03" db="EMBL/GenBank/DDBJ databases">
        <title>Caligus clemensi ESTs and full-length cDNAs.</title>
        <authorList>
            <person name="Yasuike M."/>
            <person name="von Schalburg K."/>
            <person name="Cooper G."/>
            <person name="Leong J."/>
            <person name="Jones S.R.M."/>
            <person name="Koop B.F."/>
        </authorList>
    </citation>
    <scope>NUCLEOTIDE SEQUENCE</scope>
    <source>
        <tissue evidence="17">Whole</tissue>
    </source>
</reference>
<evidence type="ECO:0000259" key="16">
    <source>
        <dbReference type="Pfam" id="PF14413"/>
    </source>
</evidence>
<feature type="binding site" evidence="14">
    <location>
        <position position="103"/>
    </location>
    <ligand>
        <name>Mg(2+)</name>
        <dbReference type="ChEBI" id="CHEBI:18420"/>
        <label>2</label>
        <note>catalytic</note>
    </ligand>
</feature>
<evidence type="ECO:0000313" key="17">
    <source>
        <dbReference type="EMBL" id="ACO15695.1"/>
    </source>
</evidence>
<comment type="cofactor">
    <cofactor evidence="14">
        <name>Mg(2+)</name>
        <dbReference type="ChEBI" id="CHEBI:18420"/>
    </cofactor>
    <text evidence="14">Binds 2 magnesium ions per subunit.</text>
</comment>
<evidence type="ECO:0000256" key="10">
    <source>
        <dbReference type="ARBA" id="ARBA00058346"/>
    </source>
</evidence>
<protein>
    <recommendedName>
        <fullName evidence="12">tRNA(His) guanylyltransferase</fullName>
        <ecNumber evidence="12">2.7.7.79</ecNumber>
    </recommendedName>
    <alternativeName>
        <fullName evidence="12">tRNA-histidine guanylyltransferase</fullName>
    </alternativeName>
</protein>
<dbReference type="InterPro" id="IPR025845">
    <property type="entry name" value="Thg1_C_dom"/>
</dbReference>
<organism evidence="17">
    <name type="scientific">Caligus clemensi</name>
    <name type="common">Sea louse</name>
    <dbReference type="NCBI Taxonomy" id="344056"/>
    <lineage>
        <taxon>Eukaryota</taxon>
        <taxon>Metazoa</taxon>
        <taxon>Ecdysozoa</taxon>
        <taxon>Arthropoda</taxon>
        <taxon>Crustacea</taxon>
        <taxon>Multicrustacea</taxon>
        <taxon>Hexanauplia</taxon>
        <taxon>Copepoda</taxon>
        <taxon>Siphonostomatoida</taxon>
        <taxon>Caligidae</taxon>
        <taxon>Caligus</taxon>
    </lineage>
</organism>
<dbReference type="GO" id="GO:0000287">
    <property type="term" value="F:magnesium ion binding"/>
    <property type="evidence" value="ECO:0007669"/>
    <property type="project" value="UniProtKB-UniRule"/>
</dbReference>
<keyword evidence="4 12" id="KW-0548">Nucleotidyltransferase</keyword>
<feature type="domain" description="tRNAHis guanylyltransferase catalytic" evidence="15">
    <location>
        <begin position="33"/>
        <end position="162"/>
    </location>
</feature>
<evidence type="ECO:0000256" key="6">
    <source>
        <dbReference type="ARBA" id="ARBA00022741"/>
    </source>
</evidence>
<evidence type="ECO:0000259" key="15">
    <source>
        <dbReference type="Pfam" id="PF04446"/>
    </source>
</evidence>
<keyword evidence="6 12" id="KW-0547">Nucleotide-binding</keyword>
<keyword evidence="7 12" id="KW-0460">Magnesium</keyword>
<dbReference type="GO" id="GO:0006400">
    <property type="term" value="P:tRNA modification"/>
    <property type="evidence" value="ECO:0007669"/>
    <property type="project" value="UniProtKB-UniRule"/>
</dbReference>
<feature type="binding site" evidence="14">
    <location>
        <position position="57"/>
    </location>
    <ligand>
        <name>Mg(2+)</name>
        <dbReference type="ChEBI" id="CHEBI:18420"/>
        <label>1</label>
        <note>catalytic</note>
    </ligand>
</feature>
<dbReference type="FunFam" id="3.30.70.3000:FF:000001">
    <property type="entry name" value="tRNA(His) guanylyltransferase"/>
    <property type="match status" value="1"/>
</dbReference>
<evidence type="ECO:0000256" key="11">
    <source>
        <dbReference type="ARBA" id="ARBA00065710"/>
    </source>
</evidence>
<comment type="subunit">
    <text evidence="11">Homotetramer. Interacts with MFN1 and MFN2; functions as a guanyl-nucleotide exchange factor/GEF for MFN2 and also probably MFN1.</text>
</comment>
<dbReference type="InterPro" id="IPR007537">
    <property type="entry name" value="tRNAHis_GuaTrfase_Thg1"/>
</dbReference>
<feature type="domain" description="Thg1 C-terminal" evidence="16">
    <location>
        <begin position="166"/>
        <end position="282"/>
    </location>
</feature>
<dbReference type="Pfam" id="PF14413">
    <property type="entry name" value="Thg1C"/>
    <property type="match status" value="1"/>
</dbReference>
<evidence type="ECO:0000256" key="4">
    <source>
        <dbReference type="ARBA" id="ARBA00022695"/>
    </source>
</evidence>
<dbReference type="AlphaFoldDB" id="C1C342"/>
<dbReference type="Pfam" id="PF04446">
    <property type="entry name" value="Thg1"/>
    <property type="match status" value="1"/>
</dbReference>
<keyword evidence="8 12" id="KW-0342">GTP-binding</keyword>
<keyword evidence="3 12" id="KW-0819">tRNA processing</keyword>
<evidence type="ECO:0000256" key="2">
    <source>
        <dbReference type="ARBA" id="ARBA00022679"/>
    </source>
</evidence>
<evidence type="ECO:0000256" key="14">
    <source>
        <dbReference type="PIRSR" id="PIRSR028980-2"/>
    </source>
</evidence>
<feature type="binding site" evidence="13">
    <location>
        <begin position="102"/>
        <end position="103"/>
    </location>
    <ligand>
        <name>GTP</name>
        <dbReference type="ChEBI" id="CHEBI:37565"/>
    </ligand>
</feature>
<dbReference type="EMBL" id="BT081271">
    <property type="protein sequence ID" value="ACO15695.1"/>
    <property type="molecule type" value="mRNA"/>
</dbReference>
<comment type="catalytic activity">
    <reaction evidence="9 12">
        <text>a 5'-end ribonucleotide-tRNA(His) + GTP + ATP + H2O = a 5'-end phospho-guanosine-ribonucleotide-tRNA(His) + AMP + 2 diphosphate + H(+)</text>
        <dbReference type="Rhea" id="RHEA:54564"/>
        <dbReference type="Rhea" id="RHEA-COMP:14193"/>
        <dbReference type="Rhea" id="RHEA-COMP:14917"/>
        <dbReference type="ChEBI" id="CHEBI:15377"/>
        <dbReference type="ChEBI" id="CHEBI:15378"/>
        <dbReference type="ChEBI" id="CHEBI:30616"/>
        <dbReference type="ChEBI" id="CHEBI:33019"/>
        <dbReference type="ChEBI" id="CHEBI:37565"/>
        <dbReference type="ChEBI" id="CHEBI:138282"/>
        <dbReference type="ChEBI" id="CHEBI:141847"/>
        <dbReference type="ChEBI" id="CHEBI:456215"/>
        <dbReference type="EC" id="2.7.7.79"/>
    </reaction>
</comment>
<dbReference type="Gene3D" id="3.30.70.3000">
    <property type="match status" value="1"/>
</dbReference>
<dbReference type="EC" id="2.7.7.79" evidence="12"/>
<accession>C1C342</accession>
<name>C1C342_CALCM</name>
<keyword evidence="2 12" id="KW-0808">Transferase</keyword>
<dbReference type="PANTHER" id="PTHR12729:SF6">
    <property type="entry name" value="TRNA(HIS) GUANYLYLTRANSFERASE-RELATED"/>
    <property type="match status" value="1"/>
</dbReference>
<comment type="similarity">
    <text evidence="1 12">Belongs to the tRNA(His) guanylyltransferase family.</text>
</comment>